<evidence type="ECO:0000313" key="4">
    <source>
        <dbReference type="Proteomes" id="UP000077315"/>
    </source>
</evidence>
<sequence>MSSSAHVLSLYRNFIRFGNRFQSYNFKDYTIRRARDAFHENKLETDPSKITQFIRKAEHDLEVVKRQAAISTLYATGDRLVIEKAPRRH</sequence>
<proteinExistence type="inferred from homology"/>
<accession>A0A162XYF2</accession>
<evidence type="ECO:0000313" key="3">
    <source>
        <dbReference type="EMBL" id="OAD77285.1"/>
    </source>
</evidence>
<dbReference type="RefSeq" id="XP_018295325.1">
    <property type="nucleotide sequence ID" value="XM_018428865.1"/>
</dbReference>
<comment type="similarity">
    <text evidence="1">Belongs to the complex I LYR family.</text>
</comment>
<reference evidence="4" key="1">
    <citation type="submission" date="2015-06" db="EMBL/GenBank/DDBJ databases">
        <title>Expansion of signal transduction pathways in fungi by whole-genome duplication.</title>
        <authorList>
            <consortium name="DOE Joint Genome Institute"/>
            <person name="Corrochano L.M."/>
            <person name="Kuo A."/>
            <person name="Marcet-Houben M."/>
            <person name="Polaino S."/>
            <person name="Salamov A."/>
            <person name="Villalobos J.M."/>
            <person name="Alvarez M.I."/>
            <person name="Avalos J."/>
            <person name="Benito E.P."/>
            <person name="Benoit I."/>
            <person name="Burger G."/>
            <person name="Camino L.P."/>
            <person name="Canovas D."/>
            <person name="Cerda-Olmedo E."/>
            <person name="Cheng J.-F."/>
            <person name="Dominguez A."/>
            <person name="Elias M."/>
            <person name="Eslava A.P."/>
            <person name="Glaser F."/>
            <person name="Grimwood J."/>
            <person name="Gutierrez G."/>
            <person name="Heitman J."/>
            <person name="Henrissat B."/>
            <person name="Iturriaga E.A."/>
            <person name="Lang B.F."/>
            <person name="Lavin J.L."/>
            <person name="Lee S."/>
            <person name="Li W."/>
            <person name="Lindquist E."/>
            <person name="Lopez-Garcia S."/>
            <person name="Luque E.M."/>
            <person name="Marcos A.T."/>
            <person name="Martin J."/>
            <person name="McCluskey K."/>
            <person name="Medina H.R."/>
            <person name="Miralles-Duran A."/>
            <person name="Miyazaki A."/>
            <person name="Munoz-Torres E."/>
            <person name="Oguiza J.A."/>
            <person name="Ohm R."/>
            <person name="Olmedo M."/>
            <person name="Orejas M."/>
            <person name="Ortiz-Castellanos L."/>
            <person name="Pisabarro A.G."/>
            <person name="Rodriguez-Romero J."/>
            <person name="Ruiz-Herrera J."/>
            <person name="Ruiz-Vazquez R."/>
            <person name="Sanz C."/>
            <person name="Schackwitz W."/>
            <person name="Schmutz J."/>
            <person name="Shahriari M."/>
            <person name="Shelest E."/>
            <person name="Silva-Franco F."/>
            <person name="Soanes D."/>
            <person name="Syed K."/>
            <person name="Tagua V.G."/>
            <person name="Talbot N.J."/>
            <person name="Thon M."/>
            <person name="De vries R.P."/>
            <person name="Wiebenga A."/>
            <person name="Yadav J.S."/>
            <person name="Braun E.L."/>
            <person name="Baker S."/>
            <person name="Garre V."/>
            <person name="Horwitz B."/>
            <person name="Torres-Martinez S."/>
            <person name="Idnurm A."/>
            <person name="Herrera-Estrella A."/>
            <person name="Gabaldon T."/>
            <person name="Grigoriev I.V."/>
        </authorList>
    </citation>
    <scope>NUCLEOTIDE SEQUENCE [LARGE SCALE GENOMIC DNA]</scope>
    <source>
        <strain evidence="4">NRRL 1555(-)</strain>
    </source>
</reference>
<dbReference type="GeneID" id="28989771"/>
<dbReference type="AlphaFoldDB" id="A0A162XYF2"/>
<dbReference type="VEuPathDB" id="FungiDB:PHYBLDRAFT_122297"/>
<dbReference type="InterPro" id="IPR045297">
    <property type="entry name" value="Complex1_LYR_LYRM4"/>
</dbReference>
<organism evidence="3 4">
    <name type="scientific">Phycomyces blakesleeanus (strain ATCC 8743b / DSM 1359 / FGSC 10004 / NBRC 33097 / NRRL 1555)</name>
    <dbReference type="NCBI Taxonomy" id="763407"/>
    <lineage>
        <taxon>Eukaryota</taxon>
        <taxon>Fungi</taxon>
        <taxon>Fungi incertae sedis</taxon>
        <taxon>Mucoromycota</taxon>
        <taxon>Mucoromycotina</taxon>
        <taxon>Mucoromycetes</taxon>
        <taxon>Mucorales</taxon>
        <taxon>Phycomycetaceae</taxon>
        <taxon>Phycomyces</taxon>
    </lineage>
</organism>
<dbReference type="STRING" id="763407.A0A162XYF2"/>
<evidence type="ECO:0000259" key="2">
    <source>
        <dbReference type="Pfam" id="PF05347"/>
    </source>
</evidence>
<protein>
    <submittedName>
        <fullName evidence="3">NADH dehydrogenase 1 alpha subcomplex subunit 6 NDUFA6</fullName>
    </submittedName>
</protein>
<dbReference type="Pfam" id="PF05347">
    <property type="entry name" value="Complex1_LYR"/>
    <property type="match status" value="1"/>
</dbReference>
<dbReference type="OrthoDB" id="275715at2759"/>
<keyword evidence="4" id="KW-1185">Reference proteome</keyword>
<dbReference type="FunCoup" id="A0A162XYF2">
    <property type="interactions" value="192"/>
</dbReference>
<dbReference type="GO" id="GO:0016226">
    <property type="term" value="P:iron-sulfur cluster assembly"/>
    <property type="evidence" value="ECO:0007669"/>
    <property type="project" value="InterPro"/>
</dbReference>
<dbReference type="CDD" id="cd20264">
    <property type="entry name" value="Complex1_LYR_LYRM4"/>
    <property type="match status" value="1"/>
</dbReference>
<dbReference type="InterPro" id="IPR051522">
    <property type="entry name" value="ISC_assembly_LYR"/>
</dbReference>
<dbReference type="GO" id="GO:0005739">
    <property type="term" value="C:mitochondrion"/>
    <property type="evidence" value="ECO:0007669"/>
    <property type="project" value="TreeGrafter"/>
</dbReference>
<dbReference type="InParanoid" id="A0A162XYF2"/>
<dbReference type="PANTHER" id="PTHR13166">
    <property type="entry name" value="PROTEIN C6ORF149"/>
    <property type="match status" value="1"/>
</dbReference>
<evidence type="ECO:0000256" key="1">
    <source>
        <dbReference type="ARBA" id="ARBA00009508"/>
    </source>
</evidence>
<dbReference type="InterPro" id="IPR008011">
    <property type="entry name" value="Complex1_LYR_dom"/>
</dbReference>
<dbReference type="EMBL" id="KV440974">
    <property type="protein sequence ID" value="OAD77285.1"/>
    <property type="molecule type" value="Genomic_DNA"/>
</dbReference>
<feature type="domain" description="Complex 1 LYR protein" evidence="2">
    <location>
        <begin position="6"/>
        <end position="63"/>
    </location>
</feature>
<dbReference type="Proteomes" id="UP000077315">
    <property type="component" value="Unassembled WGS sequence"/>
</dbReference>
<gene>
    <name evidence="3" type="primary">NDUFA6_2</name>
    <name evidence="3" type="ORF">PHYBLDRAFT_122297</name>
</gene>
<name>A0A162XYF2_PHYB8</name>
<dbReference type="GO" id="GO:1990221">
    <property type="term" value="C:L-cysteine desulfurase complex"/>
    <property type="evidence" value="ECO:0007669"/>
    <property type="project" value="TreeGrafter"/>
</dbReference>
<dbReference type="PANTHER" id="PTHR13166:SF7">
    <property type="entry name" value="LYR MOTIF-CONTAINING PROTEIN 4"/>
    <property type="match status" value="1"/>
</dbReference>